<dbReference type="RefSeq" id="XP_019038651.1">
    <property type="nucleotide sequence ID" value="XM_019186463.1"/>
</dbReference>
<reference evidence="13 14" key="1">
    <citation type="journal article" date="2016" name="Proc. Natl. Acad. Sci. U.S.A.">
        <title>Comparative genomics of biotechnologically important yeasts.</title>
        <authorList>
            <person name="Riley R."/>
            <person name="Haridas S."/>
            <person name="Wolfe K.H."/>
            <person name="Lopes M.R."/>
            <person name="Hittinger C.T."/>
            <person name="Goeker M."/>
            <person name="Salamov A.A."/>
            <person name="Wisecaver J.H."/>
            <person name="Long T.M."/>
            <person name="Calvey C.H."/>
            <person name="Aerts A.L."/>
            <person name="Barry K.W."/>
            <person name="Choi C."/>
            <person name="Clum A."/>
            <person name="Coughlan A.Y."/>
            <person name="Deshpande S."/>
            <person name="Douglass A.P."/>
            <person name="Hanson S.J."/>
            <person name="Klenk H.-P."/>
            <person name="LaButti K.M."/>
            <person name="Lapidus A."/>
            <person name="Lindquist E.A."/>
            <person name="Lipzen A.M."/>
            <person name="Meier-Kolthoff J.P."/>
            <person name="Ohm R.A."/>
            <person name="Otillar R.P."/>
            <person name="Pangilinan J.L."/>
            <person name="Peng Y."/>
            <person name="Rokas A."/>
            <person name="Rosa C.A."/>
            <person name="Scheuner C."/>
            <person name="Sibirny A.A."/>
            <person name="Slot J.C."/>
            <person name="Stielow J.B."/>
            <person name="Sun H."/>
            <person name="Kurtzman C.P."/>
            <person name="Blackwell M."/>
            <person name="Grigoriev I.V."/>
            <person name="Jeffries T.W."/>
        </authorList>
    </citation>
    <scope>NUCLEOTIDE SEQUENCE [LARGE SCALE GENOMIC DNA]</scope>
    <source>
        <strain evidence="14">ATCC 58044 / CBS 1984 / NCYC 433 / NRRL Y-366-8</strain>
    </source>
</reference>
<feature type="compositionally biased region" description="Basic and acidic residues" evidence="10">
    <location>
        <begin position="616"/>
        <end position="626"/>
    </location>
</feature>
<feature type="coiled-coil region" evidence="9">
    <location>
        <begin position="1078"/>
        <end position="1106"/>
    </location>
</feature>
<comment type="similarity">
    <text evidence="2 8">Belongs to the ATG11 family.</text>
</comment>
<dbReference type="STRING" id="683960.A0A1E3P2L4"/>
<dbReference type="Proteomes" id="UP000094112">
    <property type="component" value="Unassembled WGS sequence"/>
</dbReference>
<dbReference type="GO" id="GO:0015031">
    <property type="term" value="P:protein transport"/>
    <property type="evidence" value="ECO:0007669"/>
    <property type="project" value="UniProtKB-KW"/>
</dbReference>
<dbReference type="PANTHER" id="PTHR13222">
    <property type="entry name" value="RB1-INDUCIBLE COILED-COIL"/>
    <property type="match status" value="1"/>
</dbReference>
<evidence type="ECO:0000256" key="3">
    <source>
        <dbReference type="ARBA" id="ARBA00013804"/>
    </source>
</evidence>
<evidence type="ECO:0000313" key="13">
    <source>
        <dbReference type="EMBL" id="ODQ59444.1"/>
    </source>
</evidence>
<keyword evidence="5 8" id="KW-0653">Protein transport</keyword>
<dbReference type="GO" id="GO:1903599">
    <property type="term" value="P:positive regulation of autophagy of mitochondrion"/>
    <property type="evidence" value="ECO:0007669"/>
    <property type="project" value="UniProtKB-UniRule"/>
</dbReference>
<dbReference type="InterPro" id="IPR040040">
    <property type="entry name" value="ATG11"/>
</dbReference>
<evidence type="ECO:0000259" key="12">
    <source>
        <dbReference type="Pfam" id="PF10377"/>
    </source>
</evidence>
<evidence type="ECO:0000256" key="6">
    <source>
        <dbReference type="ARBA" id="ARBA00023006"/>
    </source>
</evidence>
<dbReference type="GO" id="GO:0000422">
    <property type="term" value="P:autophagy of mitochondrion"/>
    <property type="evidence" value="ECO:0007669"/>
    <property type="project" value="TreeGrafter"/>
</dbReference>
<protein>
    <recommendedName>
        <fullName evidence="3 8">Autophagy-related protein 11</fullName>
    </recommendedName>
</protein>
<dbReference type="InterPro" id="IPR019460">
    <property type="entry name" value="Atg11_C"/>
</dbReference>
<keyword evidence="6 8" id="KW-0072">Autophagy</keyword>
<proteinExistence type="inferred from homology"/>
<dbReference type="GO" id="GO:1990316">
    <property type="term" value="C:Atg1/ULK1 kinase complex"/>
    <property type="evidence" value="ECO:0007669"/>
    <property type="project" value="TreeGrafter"/>
</dbReference>
<keyword evidence="4 8" id="KW-0813">Transport</keyword>
<feature type="domain" description="Autophagy-related protein 11 C-terminal" evidence="12">
    <location>
        <begin position="1072"/>
        <end position="1176"/>
    </location>
</feature>
<dbReference type="GeneID" id="30203709"/>
<dbReference type="PANTHER" id="PTHR13222:SF1">
    <property type="entry name" value="RB1-INDUCIBLE COILED-COIL PROTEIN 1"/>
    <property type="match status" value="1"/>
</dbReference>
<feature type="region of interest" description="Disordered" evidence="10">
    <location>
        <begin position="599"/>
        <end position="634"/>
    </location>
</feature>
<dbReference type="GO" id="GO:0034045">
    <property type="term" value="C:phagophore assembly site membrane"/>
    <property type="evidence" value="ECO:0007669"/>
    <property type="project" value="UniProtKB-SubCell"/>
</dbReference>
<dbReference type="Pfam" id="PF04108">
    <property type="entry name" value="ATG17_like"/>
    <property type="match status" value="1"/>
</dbReference>
<dbReference type="OrthoDB" id="447953at2759"/>
<comment type="subcellular location">
    <subcellularLocation>
        <location evidence="8">Preautophagosomal structure membrane</location>
        <topology evidence="8">Peripheral membrane protein</topology>
    </subcellularLocation>
    <subcellularLocation>
        <location evidence="1 8">Vacuole membrane</location>
        <topology evidence="1 8">Peripheral membrane protein</topology>
    </subcellularLocation>
    <text evidence="8">During pexophagy, accumulates in the vacuolar membrane region, where the peroxisomes contact the vacuole.</text>
</comment>
<evidence type="ECO:0000313" key="14">
    <source>
        <dbReference type="Proteomes" id="UP000094112"/>
    </source>
</evidence>
<keyword evidence="8" id="KW-0926">Vacuole</keyword>
<dbReference type="EMBL" id="KV454211">
    <property type="protein sequence ID" value="ODQ59444.1"/>
    <property type="molecule type" value="Genomic_DNA"/>
</dbReference>
<keyword evidence="7 9" id="KW-0175">Coiled coil</keyword>
<feature type="coiled-coil region" evidence="9">
    <location>
        <begin position="641"/>
        <end position="906"/>
    </location>
</feature>
<feature type="domain" description="Autophagy protein ATG17-like" evidence="11">
    <location>
        <begin position="129"/>
        <end position="459"/>
    </location>
</feature>
<dbReference type="InterPro" id="IPR045326">
    <property type="entry name" value="ATG17-like_dom"/>
</dbReference>
<evidence type="ECO:0000256" key="4">
    <source>
        <dbReference type="ARBA" id="ARBA00022448"/>
    </source>
</evidence>
<name>A0A1E3P2L4_WICAA</name>
<sequence length="1192" mass="136972">MNDNDIQVFNAHSGESIKINRYYFVTLEELKRFCSNQFNIPSNQLFLISPFGIKIKRTTSLEETSEIYVFDKNLFTTNKSDEYIRSYISSQYAENHDNLIQPINSPLLDVNLEKVASSKNTRQMIGLLTTNLGWVAAIESDSALFHKKIIAMGEKIRILFKALTVATQYIDSYCLDVKKNYDSSIDFVISIQNHSLNLTWKDHYKRLKYIPLVDGEEKPLSSLLDQRELENQARECIKLNESINSELMGYKSKIESSKKSRGEVEKDIGVLESETKKVVEHLESEEDLKELKLLSDKVQADTKHLLNKTKNKLDEIDIELILETLQTHKGDFVSKIFKLSLKLYKIFLNWNDLGAKLQVDLTKQLQRLSGAQSEIISVKEALKNISGKIEQVQNLESSLSHTVDLPLLYGLYIVEDIRRNEWLLEMKSLSSKTVENFASLREKEIKLRSQWVRNFGTILKLLDYNIASFNSRNIANIDLNINEDKSLIQSGKFTKEDALNYVDKLKASGVNQDTINVITKAINDLPLRKSRIKLNDQDTTDANSSDQVIKGYKARIKKLESLLHQEQFKHFSHWPSGASGESKFPGLSRYSLVFDKSQNRSQLRPASGTGQLIGDTKFESQTRDRSLSPTADTKIIEPEELASLRNEKTDLLNKMRKMKDTINIINDELKSIKKDFSSKESENQILLKQLDLVRDENLANLAKLQLQITSKEKEKSQLDELTSKQKQELSNLEKLLKERDGIVDKLKSSHATEVDSLKKELTKKDAEFKEYESKNDIRDELEALRSELEAQKAENSSLKDQLDVRERDLEDIEEKSKKQNEELEKLKKQGLSVKDLESQRDKLVNVNIDLNKDIDKWKSNYNTLSSMKNDLLENMSNRESEFAKEKKSQQEEIESLKMKLEDMDRLQDESHKGDEGHNGNQTILQLVIIINSLIIKSRDLSEILYNNYGLFCSTLRSIGLLAVKLESGEINIIRVKGLRKLGDNNDLSNTIDMSNGAKPDLEKDVEKYLAWTELPDSKLIADLSSTQSEDDQSKSLDLVCETLIENYNLTNFEEKYLSFVNEVTNLLPSFKASVSKRFREVENLAKRELKENKRFKENERQKISIRDFKVDDLVLFLPTRSNIGSSNEDEARSNNWAAFNDMGDMKFLLKNDLKIPPNKQWIIGRISSIEEVENDSKEFLITAEEAVLNSQN</sequence>
<dbReference type="GO" id="GO:0034517">
    <property type="term" value="P:ribophagy"/>
    <property type="evidence" value="ECO:0007669"/>
    <property type="project" value="TreeGrafter"/>
</dbReference>
<dbReference type="GO" id="GO:0060090">
    <property type="term" value="F:molecular adaptor activity"/>
    <property type="evidence" value="ECO:0007669"/>
    <property type="project" value="TreeGrafter"/>
</dbReference>
<evidence type="ECO:0000259" key="11">
    <source>
        <dbReference type="Pfam" id="PF04108"/>
    </source>
</evidence>
<evidence type="ECO:0000256" key="9">
    <source>
        <dbReference type="SAM" id="Coils"/>
    </source>
</evidence>
<dbReference type="GO" id="GO:0005774">
    <property type="term" value="C:vacuolar membrane"/>
    <property type="evidence" value="ECO:0007669"/>
    <property type="project" value="UniProtKB-SubCell"/>
</dbReference>
<organism evidence="13 14">
    <name type="scientific">Wickerhamomyces anomalus (strain ATCC 58044 / CBS 1984 / NCYC 433 / NRRL Y-366-8)</name>
    <name type="common">Yeast</name>
    <name type="synonym">Hansenula anomala</name>
    <dbReference type="NCBI Taxonomy" id="683960"/>
    <lineage>
        <taxon>Eukaryota</taxon>
        <taxon>Fungi</taxon>
        <taxon>Dikarya</taxon>
        <taxon>Ascomycota</taxon>
        <taxon>Saccharomycotina</taxon>
        <taxon>Saccharomycetes</taxon>
        <taxon>Phaffomycetales</taxon>
        <taxon>Wickerhamomycetaceae</taxon>
        <taxon>Wickerhamomyces</taxon>
    </lineage>
</organism>
<feature type="compositionally biased region" description="Polar residues" evidence="10">
    <location>
        <begin position="599"/>
        <end position="610"/>
    </location>
</feature>
<dbReference type="GO" id="GO:0061709">
    <property type="term" value="P:reticulophagy"/>
    <property type="evidence" value="ECO:0007669"/>
    <property type="project" value="TreeGrafter"/>
</dbReference>
<dbReference type="AlphaFoldDB" id="A0A1E3P2L4"/>
<evidence type="ECO:0000256" key="7">
    <source>
        <dbReference type="ARBA" id="ARBA00023054"/>
    </source>
</evidence>
<gene>
    <name evidence="13" type="ORF">WICANDRAFT_94836</name>
</gene>
<comment type="subunit">
    <text evidence="8">Homodimer.</text>
</comment>
<dbReference type="GO" id="GO:0034727">
    <property type="term" value="P:piecemeal microautophagy of the nucleus"/>
    <property type="evidence" value="ECO:0007669"/>
    <property type="project" value="TreeGrafter"/>
</dbReference>
<keyword evidence="14" id="KW-1185">Reference proteome</keyword>
<evidence type="ECO:0000256" key="1">
    <source>
        <dbReference type="ARBA" id="ARBA00004148"/>
    </source>
</evidence>
<keyword evidence="8" id="KW-0472">Membrane</keyword>
<evidence type="ECO:0000256" key="5">
    <source>
        <dbReference type="ARBA" id="ARBA00022927"/>
    </source>
</evidence>
<accession>A0A1E3P2L4</accession>
<dbReference type="Pfam" id="PF10377">
    <property type="entry name" value="ATG11"/>
    <property type="match status" value="1"/>
</dbReference>
<evidence type="ECO:0000256" key="10">
    <source>
        <dbReference type="SAM" id="MobiDB-lite"/>
    </source>
</evidence>
<dbReference type="GO" id="GO:0000045">
    <property type="term" value="P:autophagosome assembly"/>
    <property type="evidence" value="ECO:0007669"/>
    <property type="project" value="UniProtKB-UniRule"/>
</dbReference>
<evidence type="ECO:0000256" key="8">
    <source>
        <dbReference type="RuleBase" id="RU367075"/>
    </source>
</evidence>
<comment type="function">
    <text evidence="8">Involved in cytoplasm to vacuole transport (Cvt), pexophagy, mitophagy and nucleophagy. Recruits mitochondria for their selective degradation via autophagy (mitophagy) during starvation. Works as scaffold proteins that recruit ATG proteins to the pre-autophagosome (PAS), the site of vesicle/autophagosome formation. Required for the Cvt vesicles completion.</text>
</comment>
<evidence type="ECO:0000256" key="2">
    <source>
        <dbReference type="ARBA" id="ARBA00009729"/>
    </source>
</evidence>
<dbReference type="GO" id="GO:0019901">
    <property type="term" value="F:protein kinase binding"/>
    <property type="evidence" value="ECO:0007669"/>
    <property type="project" value="TreeGrafter"/>
</dbReference>